<dbReference type="PANTHER" id="PTHR33337">
    <property type="entry name" value="GFA DOMAIN-CONTAINING PROTEIN"/>
    <property type="match status" value="1"/>
</dbReference>
<evidence type="ECO:0000313" key="7">
    <source>
        <dbReference type="Proteomes" id="UP001596116"/>
    </source>
</evidence>
<evidence type="ECO:0000256" key="3">
    <source>
        <dbReference type="ARBA" id="ARBA00022833"/>
    </source>
</evidence>
<accession>A0ABW1KW03</accession>
<organism evidence="6 7">
    <name type="scientific">Hyphococcus aureus</name>
    <dbReference type="NCBI Taxonomy" id="2666033"/>
    <lineage>
        <taxon>Bacteria</taxon>
        <taxon>Pseudomonadati</taxon>
        <taxon>Pseudomonadota</taxon>
        <taxon>Alphaproteobacteria</taxon>
        <taxon>Parvularculales</taxon>
        <taxon>Parvularculaceae</taxon>
        <taxon>Hyphococcus</taxon>
    </lineage>
</organism>
<keyword evidence="7" id="KW-1185">Reference proteome</keyword>
<keyword evidence="2" id="KW-0479">Metal-binding</keyword>
<dbReference type="EMBL" id="JBHPON010000001">
    <property type="protein sequence ID" value="MFC6034222.1"/>
    <property type="molecule type" value="Genomic_DNA"/>
</dbReference>
<dbReference type="RefSeq" id="WP_379880465.1">
    <property type="nucleotide sequence ID" value="NZ_JBHPON010000001.1"/>
</dbReference>
<proteinExistence type="inferred from homology"/>
<feature type="domain" description="CENP-V/GFA" evidence="5">
    <location>
        <begin position="7"/>
        <end position="125"/>
    </location>
</feature>
<reference evidence="6 7" key="1">
    <citation type="submission" date="2024-09" db="EMBL/GenBank/DDBJ databases">
        <authorList>
            <person name="Zhang Z.-H."/>
        </authorList>
    </citation>
    <scope>NUCLEOTIDE SEQUENCE [LARGE SCALE GENOMIC DNA]</scope>
    <source>
        <strain evidence="6 7">HHTR114</strain>
    </source>
</reference>
<dbReference type="PROSITE" id="PS51891">
    <property type="entry name" value="CENP_V_GFA"/>
    <property type="match status" value="1"/>
</dbReference>
<keyword evidence="4" id="KW-0456">Lyase</keyword>
<evidence type="ECO:0000259" key="5">
    <source>
        <dbReference type="PROSITE" id="PS51891"/>
    </source>
</evidence>
<evidence type="ECO:0000256" key="2">
    <source>
        <dbReference type="ARBA" id="ARBA00022723"/>
    </source>
</evidence>
<dbReference type="Proteomes" id="UP001596116">
    <property type="component" value="Unassembled WGS sequence"/>
</dbReference>
<dbReference type="Gene3D" id="3.90.1590.10">
    <property type="entry name" value="glutathione-dependent formaldehyde- activating enzyme (gfa)"/>
    <property type="match status" value="1"/>
</dbReference>
<dbReference type="Pfam" id="PF04828">
    <property type="entry name" value="GFA"/>
    <property type="match status" value="1"/>
</dbReference>
<dbReference type="SUPFAM" id="SSF51316">
    <property type="entry name" value="Mss4-like"/>
    <property type="match status" value="1"/>
</dbReference>
<gene>
    <name evidence="6" type="ORF">ACFMB1_01630</name>
</gene>
<sequence length="156" mass="17024">MTVALPLEGGCQCGALRYELSAAPITLYACHCSNCQKQTGSAFVLSTVIPEAAFSFTEGKPGKTEWKADSGAQRFGYYCKDCGNRIANGQTPSTGILSLRAGTFDDTSWVRPAGHIWVKSAQPWIKFDKDDLLCDVQPTEYGPYVERFCSFGIFAN</sequence>
<dbReference type="InterPro" id="IPR006913">
    <property type="entry name" value="CENP-V/GFA"/>
</dbReference>
<dbReference type="PANTHER" id="PTHR33337:SF40">
    <property type="entry name" value="CENP-V_GFA DOMAIN-CONTAINING PROTEIN-RELATED"/>
    <property type="match status" value="1"/>
</dbReference>
<evidence type="ECO:0000256" key="1">
    <source>
        <dbReference type="ARBA" id="ARBA00005495"/>
    </source>
</evidence>
<protein>
    <submittedName>
        <fullName evidence="6">GFA family protein</fullName>
    </submittedName>
</protein>
<evidence type="ECO:0000256" key="4">
    <source>
        <dbReference type="ARBA" id="ARBA00023239"/>
    </source>
</evidence>
<comment type="similarity">
    <text evidence="1">Belongs to the Gfa family.</text>
</comment>
<name>A0ABW1KW03_9PROT</name>
<dbReference type="InterPro" id="IPR011057">
    <property type="entry name" value="Mss4-like_sf"/>
</dbReference>
<evidence type="ECO:0000313" key="6">
    <source>
        <dbReference type="EMBL" id="MFC6034222.1"/>
    </source>
</evidence>
<comment type="caution">
    <text evidence="6">The sequence shown here is derived from an EMBL/GenBank/DDBJ whole genome shotgun (WGS) entry which is preliminary data.</text>
</comment>
<keyword evidence="3" id="KW-0862">Zinc</keyword>